<dbReference type="GO" id="GO:0004252">
    <property type="term" value="F:serine-type endopeptidase activity"/>
    <property type="evidence" value="ECO:0007669"/>
    <property type="project" value="InterPro"/>
</dbReference>
<evidence type="ECO:0000256" key="2">
    <source>
        <dbReference type="ARBA" id="ARBA00022801"/>
    </source>
</evidence>
<dbReference type="Proteomes" id="UP000287394">
    <property type="component" value="Chromosome"/>
</dbReference>
<dbReference type="InterPro" id="IPR009003">
    <property type="entry name" value="Peptidase_S1_PA"/>
</dbReference>
<dbReference type="PANTHER" id="PTHR43343">
    <property type="entry name" value="PEPTIDASE S12"/>
    <property type="match status" value="1"/>
</dbReference>
<evidence type="ECO:0000313" key="3">
    <source>
        <dbReference type="EMBL" id="BDI34469.1"/>
    </source>
</evidence>
<dbReference type="KEGG" id="ccot:CCAX7_65200"/>
<dbReference type="Pfam" id="PF13180">
    <property type="entry name" value="PDZ_2"/>
    <property type="match status" value="1"/>
</dbReference>
<sequence>MQSTIYARPEQEEILNDEAIHHQIGEERTSVSKDTPVSDSELFDAYSQAVMHAVETVTPSVVFIKATFARGQQEAHGSGSGFIFTPDGYLLTNSHVVHGATHLEATLSDGRTYGAELVGDDPETDLAVLRIDAPNLVVARLGDSQQVRAGQLVIAIGNPYGFQCSVTAGVVSALGRSLRASSGRLIDNVIQTDAALNPGNSGGPLVTSRGEVVGVNTAIIASAQGICFSTAINTAIYVASQLIQHGKVQRSRIGVSGQDTPLPRRLVRYHALTEDSGVLVLDVQNGGAAAQAGLRAGDVIVAFGENNVTGLDDLHRRLTDKQAGVPIGVTVLRGNAKRVLTVIPVEA</sequence>
<dbReference type="Pfam" id="PF13365">
    <property type="entry name" value="Trypsin_2"/>
    <property type="match status" value="1"/>
</dbReference>
<dbReference type="OrthoDB" id="9758917at2"/>
<keyword evidence="4" id="KW-1185">Reference proteome</keyword>
<gene>
    <name evidence="3" type="ORF">CCAX7_65200</name>
</gene>
<dbReference type="InterPro" id="IPR001940">
    <property type="entry name" value="Peptidase_S1C"/>
</dbReference>
<proteinExistence type="predicted"/>
<dbReference type="PRINTS" id="PR00834">
    <property type="entry name" value="PROTEASES2C"/>
</dbReference>
<dbReference type="SUPFAM" id="SSF50156">
    <property type="entry name" value="PDZ domain-like"/>
    <property type="match status" value="1"/>
</dbReference>
<dbReference type="Gene3D" id="2.30.42.10">
    <property type="match status" value="1"/>
</dbReference>
<dbReference type="Gene3D" id="2.40.10.120">
    <property type="match status" value="1"/>
</dbReference>
<keyword evidence="1 3" id="KW-0645">Protease</keyword>
<accession>A0A402CR33</accession>
<keyword evidence="2" id="KW-0378">Hydrolase</keyword>
<dbReference type="InterPro" id="IPR036034">
    <property type="entry name" value="PDZ_sf"/>
</dbReference>
<reference evidence="3 4" key="1">
    <citation type="journal article" date="2019" name="Int. J. Syst. Evol. Microbiol.">
        <title>Capsulimonas corticalis gen. nov., sp. nov., an aerobic capsulated bacterium, of a novel bacterial order, Capsulimonadales ord. nov., of the class Armatimonadia of the phylum Armatimonadetes.</title>
        <authorList>
            <person name="Li J."/>
            <person name="Kudo C."/>
            <person name="Tonouchi A."/>
        </authorList>
    </citation>
    <scope>NUCLEOTIDE SEQUENCE [LARGE SCALE GENOMIC DNA]</scope>
    <source>
        <strain evidence="3 4">AX-7</strain>
    </source>
</reference>
<dbReference type="InterPro" id="IPR051201">
    <property type="entry name" value="Chloro_Bact_Ser_Proteases"/>
</dbReference>
<protein>
    <submittedName>
        <fullName evidence="3">Serine protease</fullName>
    </submittedName>
</protein>
<dbReference type="PANTHER" id="PTHR43343:SF3">
    <property type="entry name" value="PROTEASE DO-LIKE 8, CHLOROPLASTIC"/>
    <property type="match status" value="1"/>
</dbReference>
<evidence type="ECO:0000256" key="1">
    <source>
        <dbReference type="ARBA" id="ARBA00022670"/>
    </source>
</evidence>
<evidence type="ECO:0000313" key="4">
    <source>
        <dbReference type="Proteomes" id="UP000287394"/>
    </source>
</evidence>
<dbReference type="GO" id="GO:0006508">
    <property type="term" value="P:proteolysis"/>
    <property type="evidence" value="ECO:0007669"/>
    <property type="project" value="UniProtKB-KW"/>
</dbReference>
<dbReference type="InterPro" id="IPR001478">
    <property type="entry name" value="PDZ"/>
</dbReference>
<dbReference type="SUPFAM" id="SSF50494">
    <property type="entry name" value="Trypsin-like serine proteases"/>
    <property type="match status" value="1"/>
</dbReference>
<dbReference type="EMBL" id="AP025739">
    <property type="protein sequence ID" value="BDI34469.1"/>
    <property type="molecule type" value="Genomic_DNA"/>
</dbReference>
<dbReference type="PROSITE" id="PS50106">
    <property type="entry name" value="PDZ"/>
    <property type="match status" value="1"/>
</dbReference>
<name>A0A402CR33_9BACT</name>
<dbReference type="RefSeq" id="WP_119319830.1">
    <property type="nucleotide sequence ID" value="NZ_AP025739.1"/>
</dbReference>
<organism evidence="3 4">
    <name type="scientific">Capsulimonas corticalis</name>
    <dbReference type="NCBI Taxonomy" id="2219043"/>
    <lineage>
        <taxon>Bacteria</taxon>
        <taxon>Bacillati</taxon>
        <taxon>Armatimonadota</taxon>
        <taxon>Armatimonadia</taxon>
        <taxon>Capsulimonadales</taxon>
        <taxon>Capsulimonadaceae</taxon>
        <taxon>Capsulimonas</taxon>
    </lineage>
</organism>
<dbReference type="AlphaFoldDB" id="A0A402CR33"/>
<dbReference type="SMART" id="SM00228">
    <property type="entry name" value="PDZ"/>
    <property type="match status" value="1"/>
</dbReference>